<evidence type="ECO:0000313" key="3">
    <source>
        <dbReference type="EMBL" id="PBC34053.1"/>
    </source>
</evidence>
<dbReference type="EMBL" id="KZ288193">
    <property type="protein sequence ID" value="PBC34053.1"/>
    <property type="molecule type" value="Genomic_DNA"/>
</dbReference>
<dbReference type="PANTHER" id="PTHR18945">
    <property type="entry name" value="NEUROTRANSMITTER GATED ION CHANNEL"/>
    <property type="match status" value="1"/>
</dbReference>
<proteinExistence type="predicted"/>
<gene>
    <name evidence="3" type="ORF">APICC_06474</name>
</gene>
<dbReference type="InterPro" id="IPR006202">
    <property type="entry name" value="Neur_chan_lig-bd"/>
</dbReference>
<dbReference type="OrthoDB" id="410315at2759"/>
<keyword evidence="4" id="KW-1185">Reference proteome</keyword>
<dbReference type="Proteomes" id="UP000242457">
    <property type="component" value="Unassembled WGS sequence"/>
</dbReference>
<accession>A0A2A3EQI8</accession>
<dbReference type="InterPro" id="IPR036734">
    <property type="entry name" value="Neur_chan_lig-bd_sf"/>
</dbReference>
<evidence type="ECO:0000256" key="1">
    <source>
        <dbReference type="SAM" id="SignalP"/>
    </source>
</evidence>
<dbReference type="InterPro" id="IPR006201">
    <property type="entry name" value="Neur_channel"/>
</dbReference>
<keyword evidence="1" id="KW-0732">Signal</keyword>
<dbReference type="AlphaFoldDB" id="A0A2A3EQI8"/>
<dbReference type="GO" id="GO:0005230">
    <property type="term" value="F:extracellular ligand-gated monoatomic ion channel activity"/>
    <property type="evidence" value="ECO:0007669"/>
    <property type="project" value="InterPro"/>
</dbReference>
<dbReference type="Gene3D" id="2.70.170.10">
    <property type="entry name" value="Neurotransmitter-gated ion-channel ligand-binding domain"/>
    <property type="match status" value="1"/>
</dbReference>
<feature type="domain" description="Neurotransmitter-gated ion-channel ligand-binding" evidence="2">
    <location>
        <begin position="67"/>
        <end position="224"/>
    </location>
</feature>
<keyword evidence="3" id="KW-0675">Receptor</keyword>
<dbReference type="GO" id="GO:0016020">
    <property type="term" value="C:membrane"/>
    <property type="evidence" value="ECO:0007669"/>
    <property type="project" value="InterPro"/>
</dbReference>
<evidence type="ECO:0000259" key="2">
    <source>
        <dbReference type="Pfam" id="PF02931"/>
    </source>
</evidence>
<name>A0A2A3EQI8_APICC</name>
<sequence length="380" mass="44147">MKNIFPVLFLIINVSLHGQVICFICKEVTSTSALHRLKQYLFCDYDRDIIPEEKNATKIDFGLSIQHYNVMWKQNHLTWKSSEFDSINSIRVKSYEIWVPDIVMHSVTSVGIDFEMPPVECIVFNSGTVLCVPFTTYTPVCEFDHTWWPYDILNCTIHIASWSHGSNEIKLNSLDTEQILDDMYNNNTEWEIVHMSHSERTIDSKFGSGFTSDLLSYNILLRRHYSMNSTTYVTLTIVLMTMTLMTLWLEPSSTERMIIANLNFILHLFCLLDVQWRIPFNGIQIPNLMVFYEKSLALAAFSLMLTSILRYLQELHVDAPTWISSVTESVLKSKVGQVFLITILDSKVSARIEMNEDDNTSLVSLDRKQYTWRYTNIYES</sequence>
<organism evidence="3 4">
    <name type="scientific">Apis cerana cerana</name>
    <name type="common">Oriental honeybee</name>
    <dbReference type="NCBI Taxonomy" id="94128"/>
    <lineage>
        <taxon>Eukaryota</taxon>
        <taxon>Metazoa</taxon>
        <taxon>Ecdysozoa</taxon>
        <taxon>Arthropoda</taxon>
        <taxon>Hexapoda</taxon>
        <taxon>Insecta</taxon>
        <taxon>Pterygota</taxon>
        <taxon>Neoptera</taxon>
        <taxon>Endopterygota</taxon>
        <taxon>Hymenoptera</taxon>
        <taxon>Apocrita</taxon>
        <taxon>Aculeata</taxon>
        <taxon>Apoidea</taxon>
        <taxon>Anthophila</taxon>
        <taxon>Apidae</taxon>
        <taxon>Apis</taxon>
    </lineage>
</organism>
<dbReference type="GO" id="GO:0004888">
    <property type="term" value="F:transmembrane signaling receptor activity"/>
    <property type="evidence" value="ECO:0007669"/>
    <property type="project" value="InterPro"/>
</dbReference>
<evidence type="ECO:0000313" key="4">
    <source>
        <dbReference type="Proteomes" id="UP000242457"/>
    </source>
</evidence>
<dbReference type="STRING" id="94128.A0A2A3EQI8"/>
<feature type="chain" id="PRO_5012856129" evidence="1">
    <location>
        <begin position="19"/>
        <end position="380"/>
    </location>
</feature>
<dbReference type="SUPFAM" id="SSF63712">
    <property type="entry name" value="Nicotinic receptor ligand binding domain-like"/>
    <property type="match status" value="1"/>
</dbReference>
<reference evidence="3 4" key="1">
    <citation type="submission" date="2014-07" db="EMBL/GenBank/DDBJ databases">
        <title>Genomic and transcriptomic analysis on Apis cerana provide comprehensive insights into honey bee biology.</title>
        <authorList>
            <person name="Diao Q."/>
            <person name="Sun L."/>
            <person name="Zheng H."/>
            <person name="Zheng H."/>
            <person name="Xu S."/>
            <person name="Wang S."/>
            <person name="Zeng Z."/>
            <person name="Hu F."/>
            <person name="Su S."/>
            <person name="Wu J."/>
        </authorList>
    </citation>
    <scope>NUCLEOTIDE SEQUENCE [LARGE SCALE GENOMIC DNA]</scope>
    <source>
        <tissue evidence="3">Pupae without intestine</tissue>
    </source>
</reference>
<feature type="signal peptide" evidence="1">
    <location>
        <begin position="1"/>
        <end position="18"/>
    </location>
</feature>
<dbReference type="CDD" id="cd18989">
    <property type="entry name" value="LGIC_ECD_cation"/>
    <property type="match status" value="1"/>
</dbReference>
<dbReference type="Pfam" id="PF02931">
    <property type="entry name" value="Neur_chan_LBD"/>
    <property type="match status" value="1"/>
</dbReference>
<protein>
    <submittedName>
        <fullName evidence="3">Neuronal acetylcholine receptor subunit alpha-5</fullName>
    </submittedName>
</protein>